<evidence type="ECO:0000256" key="2">
    <source>
        <dbReference type="ARBA" id="ARBA00023163"/>
    </source>
</evidence>
<evidence type="ECO:0000313" key="5">
    <source>
        <dbReference type="Proteomes" id="UP000834106"/>
    </source>
</evidence>
<dbReference type="InterPro" id="IPR005202">
    <property type="entry name" value="TF_GRAS"/>
</dbReference>
<proteinExistence type="inferred from homology"/>
<dbReference type="AlphaFoldDB" id="A0AAD2A9J1"/>
<evidence type="ECO:0000313" key="4">
    <source>
        <dbReference type="EMBL" id="CAI9784103.1"/>
    </source>
</evidence>
<reference evidence="4" key="1">
    <citation type="submission" date="2023-05" db="EMBL/GenBank/DDBJ databases">
        <authorList>
            <person name="Huff M."/>
        </authorList>
    </citation>
    <scope>NUCLEOTIDE SEQUENCE</scope>
</reference>
<evidence type="ECO:0000256" key="3">
    <source>
        <dbReference type="PROSITE-ProRule" id="PRU01191"/>
    </source>
</evidence>
<feature type="region of interest" description="SAW" evidence="3">
    <location>
        <begin position="543"/>
        <end position="617"/>
    </location>
</feature>
<sequence length="617" mass="69366">MESISGRGNRVSRTTTVINLQLSGHCYYNFPCYKEYIPLKTYLEFRILKNYKEAISESNDLSLGTLNVGARNLLWPRMQTSQNHGSLDGATRFYNQPLDELESYLLAPLDNLDLCTNYEGGITQFSVQTPEQHSTIESSTGSGSLLACNSPSTVSFSPNGSPVCQQEHSSDMNHSSYHNYYLDANMSHSVDNVNDLEHKLKELENVMLGPETQILDAQNTISGAVNQNSLEAQLSKQAVEMIQRRNLKEIMAACAKAVSDNDVLTYEWLMSELRLMVSVSGEPQQRLAAYMLEGLVARLSSSGSSIYKALRCKEPTSDELLSYMHFLYEICPYFKFGYLSANGAIADAMKDENRIHIIDFQISQGSQWITLIHALAARPGGPPDVRITGIDDSTSAYARGGGLEIVGQRLSIIAESCKVPFEFHAMPISACDVESEHLKVQPGEALAVNFALMLHHMPDESVATENHRDRILRMVKNLSPKVVTLVEQESDTNTAPFFPRFMETLDYYLAVFESIDVALPRDQKERINVEQFCLARDIVNIIACEGPERVERHELLEKWRLRFSMAGFTPYPLSSFVNATIKTLLENYCKNYRLEERDGALYLGWKNKDLVASCAWK</sequence>
<keyword evidence="5" id="KW-1185">Reference proteome</keyword>
<dbReference type="EMBL" id="OU503055">
    <property type="protein sequence ID" value="CAI9784103.1"/>
    <property type="molecule type" value="Genomic_DNA"/>
</dbReference>
<dbReference type="PROSITE" id="PS50985">
    <property type="entry name" value="GRAS"/>
    <property type="match status" value="1"/>
</dbReference>
<organism evidence="4 5">
    <name type="scientific">Fraxinus pennsylvanica</name>
    <dbReference type="NCBI Taxonomy" id="56036"/>
    <lineage>
        <taxon>Eukaryota</taxon>
        <taxon>Viridiplantae</taxon>
        <taxon>Streptophyta</taxon>
        <taxon>Embryophyta</taxon>
        <taxon>Tracheophyta</taxon>
        <taxon>Spermatophyta</taxon>
        <taxon>Magnoliopsida</taxon>
        <taxon>eudicotyledons</taxon>
        <taxon>Gunneridae</taxon>
        <taxon>Pentapetalae</taxon>
        <taxon>asterids</taxon>
        <taxon>lamiids</taxon>
        <taxon>Lamiales</taxon>
        <taxon>Oleaceae</taxon>
        <taxon>Oleeae</taxon>
        <taxon>Fraxinus</taxon>
    </lineage>
</organism>
<evidence type="ECO:0008006" key="6">
    <source>
        <dbReference type="Google" id="ProtNLM"/>
    </source>
</evidence>
<dbReference type="Proteomes" id="UP000834106">
    <property type="component" value="Chromosome 20"/>
</dbReference>
<comment type="caution">
    <text evidence="3">Lacks conserved residue(s) required for the propagation of feature annotation.</text>
</comment>
<accession>A0AAD2A9J1</accession>
<keyword evidence="1" id="KW-0805">Transcription regulation</keyword>
<name>A0AAD2A9J1_9LAMI</name>
<dbReference type="Pfam" id="PF03514">
    <property type="entry name" value="GRAS"/>
    <property type="match status" value="1"/>
</dbReference>
<comment type="similarity">
    <text evidence="3">Belongs to the GRAS family.</text>
</comment>
<dbReference type="PANTHER" id="PTHR31636">
    <property type="entry name" value="OSJNBA0084A10.13 PROTEIN-RELATED"/>
    <property type="match status" value="1"/>
</dbReference>
<gene>
    <name evidence="4" type="ORF">FPE_LOCUS31533</name>
</gene>
<feature type="region of interest" description="Leucine repeat I (LRI)" evidence="3">
    <location>
        <begin position="245"/>
        <end position="305"/>
    </location>
</feature>
<feature type="region of interest" description="VHIID" evidence="3">
    <location>
        <begin position="324"/>
        <end position="389"/>
    </location>
</feature>
<evidence type="ECO:0000256" key="1">
    <source>
        <dbReference type="ARBA" id="ARBA00023015"/>
    </source>
</evidence>
<feature type="region of interest" description="Leucine repeat II (LRII)" evidence="3">
    <location>
        <begin position="405"/>
        <end position="437"/>
    </location>
</feature>
<protein>
    <recommendedName>
        <fullName evidence="6">Scarecrow-like transcription factor PAT1</fullName>
    </recommendedName>
</protein>
<keyword evidence="2" id="KW-0804">Transcription</keyword>
<feature type="short sequence motif" description="VHIID" evidence="3">
    <location>
        <begin position="355"/>
        <end position="359"/>
    </location>
</feature>